<dbReference type="GO" id="GO:0016779">
    <property type="term" value="F:nucleotidyltransferase activity"/>
    <property type="evidence" value="ECO:0007669"/>
    <property type="project" value="InterPro"/>
</dbReference>
<dbReference type="Gene3D" id="3.30.460.10">
    <property type="entry name" value="Beta Polymerase, domain 2"/>
    <property type="match status" value="1"/>
</dbReference>
<dbReference type="SUPFAM" id="SSF81301">
    <property type="entry name" value="Nucleotidyltransferase"/>
    <property type="match status" value="1"/>
</dbReference>
<comment type="caution">
    <text evidence="2">The sequence shown here is derived from an EMBL/GenBank/DDBJ whole genome shotgun (WGS) entry which is preliminary data.</text>
</comment>
<dbReference type="CDD" id="cd05403">
    <property type="entry name" value="NT_KNTase_like"/>
    <property type="match status" value="1"/>
</dbReference>
<evidence type="ECO:0000313" key="2">
    <source>
        <dbReference type="EMBL" id="PIS07998.1"/>
    </source>
</evidence>
<sequence>MSTTEAKQIGKRYAQHLRQNHFPFKQIYLFGSFAKGSFDEESDIDIAVISDKFDEVDVKKWFQNRFKLGKLRFDVDLRIEPHGLSPKEFEDEDSIMTYEIKKHGIKIA</sequence>
<name>A0A2H0W9H2_9BACT</name>
<protein>
    <submittedName>
        <fullName evidence="2">Nucleotidyltransferase</fullName>
    </submittedName>
</protein>
<evidence type="ECO:0000313" key="3">
    <source>
        <dbReference type="Proteomes" id="UP000231382"/>
    </source>
</evidence>
<reference evidence="3" key="1">
    <citation type="submission" date="2017-09" db="EMBL/GenBank/DDBJ databases">
        <title>Depth-based differentiation of microbial function through sediment-hosted aquifers and enrichment of novel symbionts in the deep terrestrial subsurface.</title>
        <authorList>
            <person name="Probst A.J."/>
            <person name="Ladd B."/>
            <person name="Jarett J.K."/>
            <person name="Geller-Mcgrath D.E."/>
            <person name="Sieber C.M.K."/>
            <person name="Emerson J.B."/>
            <person name="Anantharaman K."/>
            <person name="Thomas B.C."/>
            <person name="Malmstrom R."/>
            <person name="Stieglmeier M."/>
            <person name="Klingl A."/>
            <person name="Woyke T."/>
            <person name="Ryan C.M."/>
            <person name="Banfield J.F."/>
        </authorList>
    </citation>
    <scope>NUCLEOTIDE SEQUENCE [LARGE SCALE GENOMIC DNA]</scope>
</reference>
<dbReference type="PANTHER" id="PTHR43449">
    <property type="entry name" value="NUCLEOTIDYLTRANSFERASE"/>
    <property type="match status" value="1"/>
</dbReference>
<dbReference type="PANTHER" id="PTHR43449:SF1">
    <property type="entry name" value="POLYMERASE BETA NUCLEOTIDYLTRANSFERASE DOMAIN-CONTAINING PROTEIN"/>
    <property type="match status" value="1"/>
</dbReference>
<gene>
    <name evidence="2" type="ORF">COT78_00770</name>
</gene>
<organism evidence="2 3">
    <name type="scientific">Candidatus Berkelbacteria bacterium CG10_big_fil_rev_8_21_14_0_10_43_13</name>
    <dbReference type="NCBI Taxonomy" id="1974514"/>
    <lineage>
        <taxon>Bacteria</taxon>
        <taxon>Candidatus Berkelbacteria</taxon>
    </lineage>
</organism>
<dbReference type="EMBL" id="PEZW01000006">
    <property type="protein sequence ID" value="PIS07998.1"/>
    <property type="molecule type" value="Genomic_DNA"/>
</dbReference>
<dbReference type="Pfam" id="PF01909">
    <property type="entry name" value="NTP_transf_2"/>
    <property type="match status" value="1"/>
</dbReference>
<dbReference type="Proteomes" id="UP000231382">
    <property type="component" value="Unassembled WGS sequence"/>
</dbReference>
<accession>A0A2H0W9H2</accession>
<dbReference type="InterPro" id="IPR002934">
    <property type="entry name" value="Polymerase_NTP_transf_dom"/>
</dbReference>
<dbReference type="InterPro" id="IPR043519">
    <property type="entry name" value="NT_sf"/>
</dbReference>
<evidence type="ECO:0000259" key="1">
    <source>
        <dbReference type="Pfam" id="PF01909"/>
    </source>
</evidence>
<feature type="domain" description="Polymerase nucleotidyl transferase" evidence="1">
    <location>
        <begin position="24"/>
        <end position="79"/>
    </location>
</feature>
<keyword evidence="2" id="KW-0808">Transferase</keyword>
<proteinExistence type="predicted"/>
<dbReference type="AlphaFoldDB" id="A0A2H0W9H2"/>